<protein>
    <submittedName>
        <fullName evidence="2">Putative ovule protein</fullName>
    </submittedName>
</protein>
<feature type="region of interest" description="Disordered" evidence="1">
    <location>
        <begin position="30"/>
        <end position="50"/>
    </location>
</feature>
<organism evidence="2">
    <name type="scientific">Solanum chacoense</name>
    <name type="common">Chaco potato</name>
    <dbReference type="NCBI Taxonomy" id="4108"/>
    <lineage>
        <taxon>Eukaryota</taxon>
        <taxon>Viridiplantae</taxon>
        <taxon>Streptophyta</taxon>
        <taxon>Embryophyta</taxon>
        <taxon>Tracheophyta</taxon>
        <taxon>Spermatophyta</taxon>
        <taxon>Magnoliopsida</taxon>
        <taxon>eudicotyledons</taxon>
        <taxon>Gunneridae</taxon>
        <taxon>Pentapetalae</taxon>
        <taxon>asterids</taxon>
        <taxon>lamiids</taxon>
        <taxon>Solanales</taxon>
        <taxon>Solanaceae</taxon>
        <taxon>Solanoideae</taxon>
        <taxon>Solaneae</taxon>
        <taxon>Solanum</taxon>
    </lineage>
</organism>
<reference evidence="2" key="1">
    <citation type="submission" date="2015-12" db="EMBL/GenBank/DDBJ databases">
        <title>Gene expression during late stages of embryo sac development: a critical building block for successful pollen-pistil interactions.</title>
        <authorList>
            <person name="Liu Y."/>
            <person name="Joly V."/>
            <person name="Sabar M."/>
            <person name="Matton D.P."/>
        </authorList>
    </citation>
    <scope>NUCLEOTIDE SEQUENCE</scope>
</reference>
<evidence type="ECO:0000313" key="2">
    <source>
        <dbReference type="EMBL" id="JAP08008.1"/>
    </source>
</evidence>
<proteinExistence type="predicted"/>
<dbReference type="EMBL" id="GEDG01037648">
    <property type="protein sequence ID" value="JAP08008.1"/>
    <property type="molecule type" value="Transcribed_RNA"/>
</dbReference>
<accession>A0A0V0GJ87</accession>
<feature type="non-terminal residue" evidence="2">
    <location>
        <position position="1"/>
    </location>
</feature>
<sequence length="63" mass="7499">KKILRTSYFLSNLQQQMVQGYTSTLSITTNQHLKSKENKKKMQQRNKSTYNLLPFLSEQRNYA</sequence>
<evidence type="ECO:0000256" key="1">
    <source>
        <dbReference type="SAM" id="MobiDB-lite"/>
    </source>
</evidence>
<name>A0A0V0GJ87_SOLCH</name>
<dbReference type="AlphaFoldDB" id="A0A0V0GJ87"/>